<name>A0A2K8JP03_PRIPG</name>
<protein>
    <recommendedName>
        <fullName evidence="5">Carboxylic ester hydrolase</fullName>
        <ecNumber evidence="5">3.1.1.-</ecNumber>
    </recommendedName>
</protein>
<evidence type="ECO:0000256" key="4">
    <source>
        <dbReference type="ARBA" id="ARBA00023180"/>
    </source>
</evidence>
<dbReference type="EC" id="3.1.1.-" evidence="5"/>
<dbReference type="PROSITE" id="PS00122">
    <property type="entry name" value="CARBOXYLESTERASE_B_1"/>
    <property type="match status" value="1"/>
</dbReference>
<keyword evidence="2" id="KW-0719">Serine esterase</keyword>
<sequence>MLMMLLKLTICLLLSIYLCECVSVQTKLGKLKGAERKSRDGKTYYAFIGIPFAKPPVGKLRLKNPEHIEPWHEELDVSNESPQIGCYQIGTIPLEVKNKVFGQEDCLYLSVYTPDLKPKEKLAVLVYIHGGAFRWGGEGPKYNAGYLIDGNVILVNIHYRLGALGFLSTEDEYIPGNFGLKDQAMALQWIKDNIESFGGDNEKITIFGISAGGTSTHYHMMSPLSKGILKGVITQSGWINPFWGVALPGTARPMAKVVAEVVGCQDYRRAELLECLQNADVEKLAKSEQNFTYWDTDPAVVFRPVQEREAEGAFMTFDPFTQETTLPWITGTVSSEGIFKYISLASQDDSVTQQFIDNMNDYLHRFLSLDASCPQAVETVKLVRERYFPEPITVKSTQSGMRMLFGDAYFLYPMAMAMKKHKGPMYQYLYDYRSGSSISDITGNFGDIGVSHGDDQFPLFNMTEYFPKQKPGDEEVSRTMVQLWTNFAKYHKPTLEEDQFVWPKYDSKAQYLHIAKTLSVGQNLKEDVIDWWFKLPAFSNSFI</sequence>
<dbReference type="GO" id="GO:0052689">
    <property type="term" value="F:carboxylic ester hydrolase activity"/>
    <property type="evidence" value="ECO:0007669"/>
    <property type="project" value="UniProtKB-KW"/>
</dbReference>
<proteinExistence type="evidence at transcript level"/>
<dbReference type="PROSITE" id="PS00941">
    <property type="entry name" value="CARBOXYLESTERASE_B_2"/>
    <property type="match status" value="1"/>
</dbReference>
<dbReference type="InterPro" id="IPR029058">
    <property type="entry name" value="AB_hydrolase_fold"/>
</dbReference>
<dbReference type="AlphaFoldDB" id="A0A2K8JP03"/>
<dbReference type="Gene3D" id="3.40.50.1820">
    <property type="entry name" value="alpha/beta hydrolase"/>
    <property type="match status" value="1"/>
</dbReference>
<dbReference type="InterPro" id="IPR019819">
    <property type="entry name" value="Carboxylesterase_B_CS"/>
</dbReference>
<feature type="signal peptide" evidence="5">
    <location>
        <begin position="1"/>
        <end position="21"/>
    </location>
</feature>
<evidence type="ECO:0000313" key="7">
    <source>
        <dbReference type="EMBL" id="ATU82753.1"/>
    </source>
</evidence>
<keyword evidence="5" id="KW-0732">Signal</keyword>
<reference evidence="7" key="1">
    <citation type="submission" date="2016-10" db="EMBL/GenBank/DDBJ databases">
        <title>The assassin bug Pristhesancus plagipennis produces two different types of venom.</title>
        <authorList>
            <person name="Walker A.A."/>
            <person name="Herzig V."/>
            <person name="Jin J."/>
            <person name="Fry B.G."/>
            <person name="King G.F."/>
        </authorList>
    </citation>
    <scope>NUCLEOTIDE SEQUENCE</scope>
    <source>
        <tissue evidence="7">Venom/labial glands</tissue>
    </source>
</reference>
<dbReference type="InterPro" id="IPR002018">
    <property type="entry name" value="CarbesteraseB"/>
</dbReference>
<dbReference type="PANTHER" id="PTHR43142">
    <property type="entry name" value="CARBOXYLIC ESTER HYDROLASE"/>
    <property type="match status" value="1"/>
</dbReference>
<keyword evidence="3 5" id="KW-0378">Hydrolase</keyword>
<comment type="similarity">
    <text evidence="1 5">Belongs to the type-B carboxylesterase/lipase family.</text>
</comment>
<dbReference type="Pfam" id="PF00135">
    <property type="entry name" value="COesterase"/>
    <property type="match status" value="1"/>
</dbReference>
<feature type="chain" id="PRO_5014493119" description="Carboxylic ester hydrolase" evidence="5">
    <location>
        <begin position="22"/>
        <end position="543"/>
    </location>
</feature>
<evidence type="ECO:0000256" key="3">
    <source>
        <dbReference type="ARBA" id="ARBA00022801"/>
    </source>
</evidence>
<dbReference type="InterPro" id="IPR019826">
    <property type="entry name" value="Carboxylesterase_B_AS"/>
</dbReference>
<evidence type="ECO:0000259" key="6">
    <source>
        <dbReference type="Pfam" id="PF00135"/>
    </source>
</evidence>
<organism evidence="7">
    <name type="scientific">Pristhesancus plagipennis</name>
    <name type="common">Common assassin bug</name>
    <dbReference type="NCBI Taxonomy" id="1955184"/>
    <lineage>
        <taxon>Eukaryota</taxon>
        <taxon>Metazoa</taxon>
        <taxon>Ecdysozoa</taxon>
        <taxon>Arthropoda</taxon>
        <taxon>Hexapoda</taxon>
        <taxon>Insecta</taxon>
        <taxon>Pterygota</taxon>
        <taxon>Neoptera</taxon>
        <taxon>Paraneoptera</taxon>
        <taxon>Hemiptera</taxon>
        <taxon>Heteroptera</taxon>
        <taxon>Panheteroptera</taxon>
        <taxon>Cimicomorpha</taxon>
        <taxon>Reduviidae</taxon>
        <taxon>Harpactorinae</taxon>
        <taxon>Harpactorini</taxon>
        <taxon>Pristhesancus</taxon>
    </lineage>
</organism>
<dbReference type="SUPFAM" id="SSF53474">
    <property type="entry name" value="alpha/beta-Hydrolases"/>
    <property type="match status" value="1"/>
</dbReference>
<feature type="domain" description="Carboxylesterase type B" evidence="6">
    <location>
        <begin position="23"/>
        <end position="532"/>
    </location>
</feature>
<accession>A0A2K8JP03</accession>
<keyword evidence="4" id="KW-0325">Glycoprotein</keyword>
<dbReference type="PANTHER" id="PTHR43142:SF1">
    <property type="entry name" value="CARBOXYLIC ESTER HYDROLASE"/>
    <property type="match status" value="1"/>
</dbReference>
<evidence type="ECO:0000256" key="2">
    <source>
        <dbReference type="ARBA" id="ARBA00022487"/>
    </source>
</evidence>
<evidence type="ECO:0000256" key="1">
    <source>
        <dbReference type="ARBA" id="ARBA00005964"/>
    </source>
</evidence>
<dbReference type="EMBL" id="KY031002">
    <property type="protein sequence ID" value="ATU82753.1"/>
    <property type="molecule type" value="mRNA"/>
</dbReference>
<evidence type="ECO:0000256" key="5">
    <source>
        <dbReference type="RuleBase" id="RU361235"/>
    </source>
</evidence>